<accession>A0A1T1HEL3</accession>
<dbReference type="GO" id="GO:0008770">
    <property type="term" value="F:[acyl-carrier-protein] phosphodiesterase activity"/>
    <property type="evidence" value="ECO:0007669"/>
    <property type="project" value="InterPro"/>
</dbReference>
<organism evidence="5 6">
    <name type="scientific">Oceanospirillum linum</name>
    <dbReference type="NCBI Taxonomy" id="966"/>
    <lineage>
        <taxon>Bacteria</taxon>
        <taxon>Pseudomonadati</taxon>
        <taxon>Pseudomonadota</taxon>
        <taxon>Gammaproteobacteria</taxon>
        <taxon>Oceanospirillales</taxon>
        <taxon>Oceanospirillaceae</taxon>
        <taxon>Oceanospirillum</taxon>
    </lineage>
</organism>
<keyword evidence="6" id="KW-1185">Reference proteome</keyword>
<evidence type="ECO:0000256" key="3">
    <source>
        <dbReference type="ARBA" id="ARBA00023098"/>
    </source>
</evidence>
<keyword evidence="2" id="KW-0378">Hydrolase</keyword>
<dbReference type="RefSeq" id="WP_077242666.1">
    <property type="nucleotide sequence ID" value="NZ_FXTS01000001.1"/>
</dbReference>
<gene>
    <name evidence="5" type="ORF">BTA35_0201555</name>
</gene>
<evidence type="ECO:0000256" key="4">
    <source>
        <dbReference type="ARBA" id="ARBA00023160"/>
    </source>
</evidence>
<keyword evidence="4" id="KW-0276">Fatty acid metabolism</keyword>
<keyword evidence="3" id="KW-0443">Lipid metabolism</keyword>
<dbReference type="AlphaFoldDB" id="A0A1T1HEL3"/>
<evidence type="ECO:0000256" key="2">
    <source>
        <dbReference type="ARBA" id="ARBA00022801"/>
    </source>
</evidence>
<evidence type="ECO:0008006" key="7">
    <source>
        <dbReference type="Google" id="ProtNLM"/>
    </source>
</evidence>
<evidence type="ECO:0000313" key="5">
    <source>
        <dbReference type="EMBL" id="OOV88242.1"/>
    </source>
</evidence>
<keyword evidence="4" id="KW-0275">Fatty acid biosynthesis</keyword>
<dbReference type="PANTHER" id="PTHR38764">
    <property type="entry name" value="ACYL CARRIER PROTEIN PHOSPHODIESTERASE"/>
    <property type="match status" value="1"/>
</dbReference>
<dbReference type="PANTHER" id="PTHR38764:SF1">
    <property type="entry name" value="ACYL CARRIER PROTEIN PHOSPHODIESTERASE"/>
    <property type="match status" value="1"/>
</dbReference>
<dbReference type="Proteomes" id="UP000190064">
    <property type="component" value="Unassembled WGS sequence"/>
</dbReference>
<name>A0A1T1HEL3_OCELI</name>
<reference evidence="5" key="1">
    <citation type="submission" date="2017-02" db="EMBL/GenBank/DDBJ databases">
        <title>Draft Genome Sequence of the Salt Water Bacterium Oceanospirillum linum ATCC 11336.</title>
        <authorList>
            <person name="Trachtenberg A.M."/>
            <person name="Carney J.G."/>
            <person name="Linnane J.D."/>
            <person name="Rheaume B.A."/>
            <person name="Pitts N.L."/>
            <person name="Mykles D.L."/>
            <person name="Maclea K.S."/>
        </authorList>
    </citation>
    <scope>NUCLEOTIDE SEQUENCE [LARGE SCALE GENOMIC DNA]</scope>
    <source>
        <strain evidence="5">ATCC 11336</strain>
    </source>
</reference>
<dbReference type="EMBL" id="MTSD02000001">
    <property type="protein sequence ID" value="OOV88242.1"/>
    <property type="molecule type" value="Genomic_DNA"/>
</dbReference>
<dbReference type="Pfam" id="PF04336">
    <property type="entry name" value="ACP_PD"/>
    <property type="match status" value="1"/>
</dbReference>
<dbReference type="STRING" id="966.BTA35_0201555"/>
<evidence type="ECO:0000256" key="1">
    <source>
        <dbReference type="ARBA" id="ARBA00022516"/>
    </source>
</evidence>
<sequence>MNYLAHAFLAREKGEVFRLGNLMADHIKGPVDNVPDFLLQGHPDVPAEELLAGIRYHRFIDHTVDHSPLIRELREQFSKEYRRYAGIVLDMAWDYHLARSWAAYSDLPLSVFASHQYQLLTRYRDLQPDSMQHMVRYMVKNDWLASYAEADQIRRSLVGMSQRMRRDNKLAEAFIEIPRLESELSKAFPLLMDNLLRQSFGQ</sequence>
<dbReference type="InterPro" id="IPR007431">
    <property type="entry name" value="ACP_PD"/>
</dbReference>
<evidence type="ECO:0000313" key="6">
    <source>
        <dbReference type="Proteomes" id="UP000190064"/>
    </source>
</evidence>
<comment type="caution">
    <text evidence="5">The sequence shown here is derived from an EMBL/GenBank/DDBJ whole genome shotgun (WGS) entry which is preliminary data.</text>
</comment>
<dbReference type="GO" id="GO:0006633">
    <property type="term" value="P:fatty acid biosynthetic process"/>
    <property type="evidence" value="ECO:0007669"/>
    <property type="project" value="UniProtKB-KW"/>
</dbReference>
<keyword evidence="1" id="KW-0444">Lipid biosynthesis</keyword>
<proteinExistence type="predicted"/>
<protein>
    <recommendedName>
        <fullName evidence="7">ACP phosphodiesterase</fullName>
    </recommendedName>
</protein>